<feature type="compositionally biased region" description="Low complexity" evidence="1">
    <location>
        <begin position="808"/>
        <end position="818"/>
    </location>
</feature>
<organism evidence="4 5">
    <name type="scientific">Ophiocordyceps sinensis</name>
    <dbReference type="NCBI Taxonomy" id="72228"/>
    <lineage>
        <taxon>Eukaryota</taxon>
        <taxon>Fungi</taxon>
        <taxon>Dikarya</taxon>
        <taxon>Ascomycota</taxon>
        <taxon>Pezizomycotina</taxon>
        <taxon>Sordariomycetes</taxon>
        <taxon>Hypocreomycetidae</taxon>
        <taxon>Hypocreales</taxon>
        <taxon>Ophiocordycipitaceae</taxon>
        <taxon>Ophiocordyceps</taxon>
    </lineage>
</organism>
<feature type="domain" description="DUF7371" evidence="3">
    <location>
        <begin position="965"/>
        <end position="1156"/>
    </location>
</feature>
<keyword evidence="5" id="KW-1185">Reference proteome</keyword>
<protein>
    <recommendedName>
        <fullName evidence="3">DUF7371 domain-containing protein</fullName>
    </recommendedName>
</protein>
<keyword evidence="2" id="KW-0732">Signal</keyword>
<feature type="region of interest" description="Disordered" evidence="1">
    <location>
        <begin position="144"/>
        <end position="241"/>
    </location>
</feature>
<evidence type="ECO:0000259" key="3">
    <source>
        <dbReference type="Pfam" id="PF24086"/>
    </source>
</evidence>
<feature type="compositionally biased region" description="Gly residues" evidence="1">
    <location>
        <begin position="56"/>
        <end position="66"/>
    </location>
</feature>
<dbReference type="InterPro" id="IPR055795">
    <property type="entry name" value="DUF7371"/>
</dbReference>
<feature type="compositionally biased region" description="Polar residues" evidence="1">
    <location>
        <begin position="95"/>
        <end position="108"/>
    </location>
</feature>
<evidence type="ECO:0000313" key="4">
    <source>
        <dbReference type="EMBL" id="KAF4506289.1"/>
    </source>
</evidence>
<feature type="compositionally biased region" description="Low complexity" evidence="1">
    <location>
        <begin position="171"/>
        <end position="208"/>
    </location>
</feature>
<dbReference type="EMBL" id="JAAVMX010000007">
    <property type="protein sequence ID" value="KAF4506289.1"/>
    <property type="molecule type" value="Genomic_DNA"/>
</dbReference>
<evidence type="ECO:0000256" key="1">
    <source>
        <dbReference type="SAM" id="MobiDB-lite"/>
    </source>
</evidence>
<sequence length="1198" mass="119353">MRALTSVGVLIASGFLHQSTAQVAGYGSPDVGSGANSYGEPDNGPQDGASATVEGLPGGSPGGSPGGPVCVVQGITTVFVTVYPTSPVSPAGGSLSATGGPNHQTLHPTRTIRVSPFGHSPATRSSVSPFTTITVDIWGHGADAGLKSGETANGPGSGSPAANDAPPPSAGAPAGYGEEAGGSWPQPAAAIDSAGSDGDSAGTVAGGAPPSPTGLTASPDGSPAPYGPNNPAQVSPGYGAQRGDGVAAWSTVVTDTEIHWVTGAEGPTPVTILSKHTLSATGAAQSPATGGAFTYVTTIGPDGHATVLEWPAGLPQGNGGPAVSTVAGLPNDQVPLAPQVVSTAINPPLTAGGVAAPDGGASTTCTTYTVLGPDGVPTVVHSSWVVPYTGPITVASGPLPTDADSPAQAQNAPNGPGITTCTSYTFLGTDGRPTVVESTLVLPGPVNTQAGAPGNAADGVPAQVTQLPGPVQSGLAGHPEGGLTTCTTFTVLGPNGLPTVVETTYVVPSPAATPLATLVPGVITGAPSQITGSPGNPQPGNAAAAGITTCITYTAIGADGKPTVVESTVVLPATPLATLVSGVITGAPSQITGSPGNPQAGNAAAAGITTCITYTAIGADGKPTVVESTVVLPASDALPTVSALPSAAPQLQSNLPQGVPFFSLPDSLITTCITVNVLGPNGIPTPVVETVVFTPAGARSALPVATVIGYPSLVPQQQQTNLPQGILPHASNGAVTTCITVDVVGPNGVATPVVQTIVFTPSAAGLVSPAAPSAANAAGLPAPSFDPLGQSSSLNAAAPGIPSLDASGDLGALGSSDGEPAPNGYGWSTPDAGSYGLPSPPSAPRGRSTLTTVRTLTWTNFIPEPTTTYTMNFPLTTLETVTVSAQFSPQKRAFRRQESLSLSSSAWSNATVAVPPVSTSGPLEATPASVAEGATVSVLFPPTTSQALPSAPSSPPAMCPLGGKIGNATVNFDDMKPGPLFNPSGDIWFSEGFLVAPPASQVAQSFVPSSGGQLVEFVPASLANPSGSLRGTGDAAEVGVGPNAASPCFRFDFFGAQLGCAALGNEEWCEFEVSAYTFNAGLSFEQSIAWSETKRVPACPNFPNSNCALTPVDFVGYNNITSILITLRVGNELRAWWGDDFKFGWTDNTCEAASCRARATPQHVKRETVELALRRGVWHWTPAGLQRLDDEYIWDSVY</sequence>
<evidence type="ECO:0000256" key="2">
    <source>
        <dbReference type="SAM" id="SignalP"/>
    </source>
</evidence>
<evidence type="ECO:0000313" key="5">
    <source>
        <dbReference type="Proteomes" id="UP000557566"/>
    </source>
</evidence>
<feature type="chain" id="PRO_5034552879" description="DUF7371 domain-containing protein" evidence="2">
    <location>
        <begin position="22"/>
        <end position="1198"/>
    </location>
</feature>
<dbReference type="AlphaFoldDB" id="A0A8H4PMY4"/>
<accession>A0A8H4PMY4</accession>
<feature type="region of interest" description="Disordered" evidence="1">
    <location>
        <begin position="808"/>
        <end position="848"/>
    </location>
</feature>
<feature type="region of interest" description="Disordered" evidence="1">
    <location>
        <begin position="32"/>
        <end position="68"/>
    </location>
</feature>
<comment type="caution">
    <text evidence="4">The sequence shown here is derived from an EMBL/GenBank/DDBJ whole genome shotgun (WGS) entry which is preliminary data.</text>
</comment>
<name>A0A8H4PMY4_9HYPO</name>
<feature type="region of interest" description="Disordered" evidence="1">
    <location>
        <begin position="90"/>
        <end position="127"/>
    </location>
</feature>
<gene>
    <name evidence="4" type="ORF">G6O67_006390</name>
</gene>
<dbReference type="OrthoDB" id="5385013at2759"/>
<dbReference type="Proteomes" id="UP000557566">
    <property type="component" value="Unassembled WGS sequence"/>
</dbReference>
<reference evidence="4 5" key="1">
    <citation type="journal article" date="2020" name="Genome Biol. Evol.">
        <title>A new high-quality draft genome assembly of the Chinese cordyceps Ophiocordyceps sinensis.</title>
        <authorList>
            <person name="Shu R."/>
            <person name="Zhang J."/>
            <person name="Meng Q."/>
            <person name="Zhang H."/>
            <person name="Zhou G."/>
            <person name="Li M."/>
            <person name="Wu P."/>
            <person name="Zhao Y."/>
            <person name="Chen C."/>
            <person name="Qin Q."/>
        </authorList>
    </citation>
    <scope>NUCLEOTIDE SEQUENCE [LARGE SCALE GENOMIC DNA]</scope>
    <source>
        <strain evidence="4 5">IOZ07</strain>
    </source>
</reference>
<dbReference type="Pfam" id="PF24086">
    <property type="entry name" value="DUF7371"/>
    <property type="match status" value="1"/>
</dbReference>
<proteinExistence type="predicted"/>
<feature type="signal peptide" evidence="2">
    <location>
        <begin position="1"/>
        <end position="21"/>
    </location>
</feature>